<evidence type="ECO:0000313" key="1">
    <source>
        <dbReference type="EMBL" id="CAC9972866.1"/>
    </source>
</evidence>
<sequence length="178" mass="20385">MKKKLFILISILAISCNNDETNTQTDKTSINLITGINLRETSDDSELQLQFGNPNVLTNNKFLIYPNPASESVYILAQENVTDVWLVSANPEKIYQDVNFNNILNTNLYSEQSIISHSNFSLNKQSSKNFSVNISTLAKGYYKVFIKIGGIIYWDNLYKYENGGDNEEQFNTIKNFWK</sequence>
<proteinExistence type="predicted"/>
<dbReference type="EMBL" id="CAIJDE010000028">
    <property type="protein sequence ID" value="CAC9972866.1"/>
    <property type="molecule type" value="Genomic_DNA"/>
</dbReference>
<dbReference type="PROSITE" id="PS51257">
    <property type="entry name" value="PROKAR_LIPOPROTEIN"/>
    <property type="match status" value="1"/>
</dbReference>
<protein>
    <recommendedName>
        <fullName evidence="3">Lipoprotein</fullName>
    </recommendedName>
</protein>
<accession>A0A9N8IZV2</accession>
<organism evidence="1 2">
    <name type="scientific">Flavobacterium panici</name>
    <dbReference type="NCBI Taxonomy" id="2654843"/>
    <lineage>
        <taxon>Bacteria</taxon>
        <taxon>Pseudomonadati</taxon>
        <taxon>Bacteroidota</taxon>
        <taxon>Flavobacteriia</taxon>
        <taxon>Flavobacteriales</taxon>
        <taxon>Flavobacteriaceae</taxon>
        <taxon>Flavobacterium</taxon>
    </lineage>
</organism>
<gene>
    <name evidence="1" type="ORF">FLAPXU55_00545</name>
</gene>
<dbReference type="RefSeq" id="WP_180856467.1">
    <property type="nucleotide sequence ID" value="NZ_CAIJDE010000028.1"/>
</dbReference>
<keyword evidence="2" id="KW-1185">Reference proteome</keyword>
<evidence type="ECO:0008006" key="3">
    <source>
        <dbReference type="Google" id="ProtNLM"/>
    </source>
</evidence>
<dbReference type="AlphaFoldDB" id="A0A9N8IZV2"/>
<name>A0A9N8IZV2_9FLAO</name>
<reference evidence="1 2" key="1">
    <citation type="submission" date="2020-06" db="EMBL/GenBank/DDBJ databases">
        <authorList>
            <person name="Criscuolo A."/>
        </authorList>
    </citation>
    <scope>NUCLEOTIDE SEQUENCE [LARGE SCALE GENOMIC DNA]</scope>
    <source>
        <strain evidence="1">PXU-55</strain>
    </source>
</reference>
<comment type="caution">
    <text evidence="1">The sequence shown here is derived from an EMBL/GenBank/DDBJ whole genome shotgun (WGS) entry which is preliminary data.</text>
</comment>
<dbReference type="Proteomes" id="UP000533639">
    <property type="component" value="Unassembled WGS sequence"/>
</dbReference>
<evidence type="ECO:0000313" key="2">
    <source>
        <dbReference type="Proteomes" id="UP000533639"/>
    </source>
</evidence>